<dbReference type="Gene3D" id="2.60.120.1140">
    <property type="entry name" value="Protein of unknown function DUF192"/>
    <property type="match status" value="1"/>
</dbReference>
<gene>
    <name evidence="2" type="ORF">Ga0058931_1515</name>
    <name evidence="3" type="ORF">HLUCCA05_07365</name>
</gene>
<sequence length="162" mass="17413">MKARGLVGALLGAALLLLSLAAQAAASCAPDRVDLRGPWGQARFTAEVVDTPETRAQGLMFRESLPRSAGMLFIYEAPTTASFWMRNTLIPLDMIFVGPDGAVRHVHHNAVPMDETPIPGGDNVLMVLEINAGLAETFGIAEGSELRHPRLDQSLALWPCEP</sequence>
<evidence type="ECO:0000313" key="5">
    <source>
        <dbReference type="Proteomes" id="UP000182045"/>
    </source>
</evidence>
<dbReference type="STRING" id="1666912.Ga0058931_1515"/>
<dbReference type="InterPro" id="IPR038695">
    <property type="entry name" value="Saro_0823-like_sf"/>
</dbReference>
<feature type="signal peptide" evidence="1">
    <location>
        <begin position="1"/>
        <end position="24"/>
    </location>
</feature>
<organism evidence="3 4">
    <name type="scientific">Roseibaca calidilacus</name>
    <dbReference type="NCBI Taxonomy" id="1666912"/>
    <lineage>
        <taxon>Bacteria</taxon>
        <taxon>Pseudomonadati</taxon>
        <taxon>Pseudomonadota</taxon>
        <taxon>Alphaproteobacteria</taxon>
        <taxon>Rhodobacterales</taxon>
        <taxon>Paracoccaceae</taxon>
        <taxon>Roseinatronobacter</taxon>
    </lineage>
</organism>
<dbReference type="PANTHER" id="PTHR37953:SF1">
    <property type="entry name" value="UPF0127 PROTEIN MJ1496"/>
    <property type="match status" value="1"/>
</dbReference>
<keyword evidence="5" id="KW-1185">Reference proteome</keyword>
<keyword evidence="1" id="KW-0732">Signal</keyword>
<dbReference type="Proteomes" id="UP000182045">
    <property type="component" value="Unassembled WGS sequence"/>
</dbReference>
<evidence type="ECO:0000313" key="3">
    <source>
        <dbReference type="EMBL" id="KPP89976.1"/>
    </source>
</evidence>
<dbReference type="EMBL" id="FBYC01000004">
    <property type="protein sequence ID" value="CUX81078.1"/>
    <property type="molecule type" value="Genomic_DNA"/>
</dbReference>
<evidence type="ECO:0008006" key="6">
    <source>
        <dbReference type="Google" id="ProtNLM"/>
    </source>
</evidence>
<dbReference type="RefSeq" id="WP_072245802.1">
    <property type="nucleotide sequence ID" value="NZ_FBYC01000004.1"/>
</dbReference>
<dbReference type="Proteomes" id="UP000050413">
    <property type="component" value="Unassembled WGS sequence"/>
</dbReference>
<dbReference type="AlphaFoldDB" id="A0A0P7WRZ5"/>
<dbReference type="Pfam" id="PF02643">
    <property type="entry name" value="DUF192"/>
    <property type="match status" value="1"/>
</dbReference>
<feature type="chain" id="PRO_5010266828" description="DUF192 domain-containing protein" evidence="1">
    <location>
        <begin position="25"/>
        <end position="162"/>
    </location>
</feature>
<reference evidence="2 5" key="2">
    <citation type="submission" date="2016-01" db="EMBL/GenBank/DDBJ databases">
        <authorList>
            <person name="Varghese N."/>
        </authorList>
    </citation>
    <scope>NUCLEOTIDE SEQUENCE [LARGE SCALE GENOMIC DNA]</scope>
    <source>
        <strain evidence="2 5">HL-91</strain>
    </source>
</reference>
<comment type="caution">
    <text evidence="3">The sequence shown here is derived from an EMBL/GenBank/DDBJ whole genome shotgun (WGS) entry which is preliminary data.</text>
</comment>
<name>A0A0P7WRZ5_9RHOB</name>
<accession>A0A0P7WRZ5</accession>
<dbReference type="PATRIC" id="fig|1666912.4.peg.304"/>
<evidence type="ECO:0000256" key="1">
    <source>
        <dbReference type="SAM" id="SignalP"/>
    </source>
</evidence>
<proteinExistence type="predicted"/>
<reference evidence="3 4" key="1">
    <citation type="submission" date="2015-09" db="EMBL/GenBank/DDBJ databases">
        <title>Identification and resolution of microdiversity through metagenomic sequencing of parallel consortia.</title>
        <authorList>
            <person name="Nelson W.C."/>
            <person name="Romine M.F."/>
            <person name="Lindemann S.R."/>
        </authorList>
    </citation>
    <scope>NUCLEOTIDE SEQUENCE [LARGE SCALE GENOMIC DNA]</scope>
    <source>
        <strain evidence="3">HL-91</strain>
    </source>
</reference>
<dbReference type="InterPro" id="IPR003795">
    <property type="entry name" value="DUF192"/>
</dbReference>
<dbReference type="PANTHER" id="PTHR37953">
    <property type="entry name" value="UPF0127 PROTEIN MJ1496"/>
    <property type="match status" value="1"/>
</dbReference>
<dbReference type="EMBL" id="LJSG01000020">
    <property type="protein sequence ID" value="KPP89976.1"/>
    <property type="molecule type" value="Genomic_DNA"/>
</dbReference>
<evidence type="ECO:0000313" key="4">
    <source>
        <dbReference type="Proteomes" id="UP000050413"/>
    </source>
</evidence>
<protein>
    <recommendedName>
        <fullName evidence="6">DUF192 domain-containing protein</fullName>
    </recommendedName>
</protein>
<dbReference type="OrthoDB" id="9808290at2"/>
<dbReference type="PROSITE" id="PS51257">
    <property type="entry name" value="PROKAR_LIPOPROTEIN"/>
    <property type="match status" value="1"/>
</dbReference>
<evidence type="ECO:0000313" key="2">
    <source>
        <dbReference type="EMBL" id="CUX81078.1"/>
    </source>
</evidence>